<feature type="compositionally biased region" description="Low complexity" evidence="1">
    <location>
        <begin position="164"/>
        <end position="177"/>
    </location>
</feature>
<feature type="compositionally biased region" description="Polar residues" evidence="1">
    <location>
        <begin position="178"/>
        <end position="195"/>
    </location>
</feature>
<reference evidence="2 3" key="1">
    <citation type="submission" date="2024-01" db="EMBL/GenBank/DDBJ databases">
        <title>A draft genome for a cacao thread blight-causing isolate of Paramarasmius palmivorus.</title>
        <authorList>
            <person name="Baruah I.K."/>
            <person name="Bukari Y."/>
            <person name="Amoako-Attah I."/>
            <person name="Meinhardt L.W."/>
            <person name="Bailey B.A."/>
            <person name="Cohen S.P."/>
        </authorList>
    </citation>
    <scope>NUCLEOTIDE SEQUENCE [LARGE SCALE GENOMIC DNA]</scope>
    <source>
        <strain evidence="2 3">GH-12</strain>
    </source>
</reference>
<feature type="region of interest" description="Disordered" evidence="1">
    <location>
        <begin position="156"/>
        <end position="195"/>
    </location>
</feature>
<dbReference type="EMBL" id="JAYKXP010000151">
    <property type="protein sequence ID" value="KAK7022736.1"/>
    <property type="molecule type" value="Genomic_DNA"/>
</dbReference>
<feature type="region of interest" description="Disordered" evidence="1">
    <location>
        <begin position="60"/>
        <end position="114"/>
    </location>
</feature>
<protein>
    <submittedName>
        <fullName evidence="2">Uncharacterized protein</fullName>
    </submittedName>
</protein>
<gene>
    <name evidence="2" type="ORF">VNI00_017012</name>
</gene>
<accession>A0AAW0BB49</accession>
<organism evidence="2 3">
    <name type="scientific">Paramarasmius palmivorus</name>
    <dbReference type="NCBI Taxonomy" id="297713"/>
    <lineage>
        <taxon>Eukaryota</taxon>
        <taxon>Fungi</taxon>
        <taxon>Dikarya</taxon>
        <taxon>Basidiomycota</taxon>
        <taxon>Agaricomycotina</taxon>
        <taxon>Agaricomycetes</taxon>
        <taxon>Agaricomycetidae</taxon>
        <taxon>Agaricales</taxon>
        <taxon>Marasmiineae</taxon>
        <taxon>Marasmiaceae</taxon>
        <taxon>Paramarasmius</taxon>
    </lineage>
</organism>
<evidence type="ECO:0000313" key="3">
    <source>
        <dbReference type="Proteomes" id="UP001383192"/>
    </source>
</evidence>
<evidence type="ECO:0000256" key="1">
    <source>
        <dbReference type="SAM" id="MobiDB-lite"/>
    </source>
</evidence>
<name>A0AAW0BB49_9AGAR</name>
<dbReference type="Proteomes" id="UP001383192">
    <property type="component" value="Unassembled WGS sequence"/>
</dbReference>
<comment type="caution">
    <text evidence="2">The sequence shown here is derived from an EMBL/GenBank/DDBJ whole genome shotgun (WGS) entry which is preliminary data.</text>
</comment>
<sequence>MKNQEFIVESLDAATREELSRLWYWYLTQCPGNHSTRLSTFLRRFPNSAQQSRFQNSLRIELPSNSTQTSNRTHSDQTSQNGNERSNHSDAASGSRVGKRQATEELPRVTAKRLRDGASLSTAIDVSDLDSDSGDHQDSGVDAFWGSGHGFIMSSPSIGHHNVDTTSAPATSSPVTDFSSLPPSSSPIRVAGSSSRESDWTADQLVAAITELRHRVSTGTRLQSLRPAIQLLRDDILEGYRVGRLED</sequence>
<feature type="compositionally biased region" description="Polar residues" evidence="1">
    <location>
        <begin position="60"/>
        <end position="92"/>
    </location>
</feature>
<evidence type="ECO:0000313" key="2">
    <source>
        <dbReference type="EMBL" id="KAK7022736.1"/>
    </source>
</evidence>
<keyword evidence="3" id="KW-1185">Reference proteome</keyword>
<dbReference type="AlphaFoldDB" id="A0AAW0BB49"/>
<proteinExistence type="predicted"/>